<dbReference type="OrthoDB" id="1450060at2"/>
<dbReference type="Proteomes" id="UP000184172">
    <property type="component" value="Unassembled WGS sequence"/>
</dbReference>
<keyword evidence="3" id="KW-1185">Reference proteome</keyword>
<sequence>MLKIYSTYGIGIAIVLIAYFLILKLIGLHHYPVLSVVNALFFGAGIYFALKSYQSKVSEVKYEKGFEAGLFTGGIASIIFTVFMALYMYQIDGVFATSIMESWNMETQMGTAMIVVSVFIMGLVTTLILTFSLMQLFKKSWNAKNRNRNTL</sequence>
<proteinExistence type="predicted"/>
<evidence type="ECO:0000256" key="1">
    <source>
        <dbReference type="SAM" id="Phobius"/>
    </source>
</evidence>
<reference evidence="3" key="1">
    <citation type="submission" date="2016-11" db="EMBL/GenBank/DDBJ databases">
        <authorList>
            <person name="Varghese N."/>
            <person name="Submissions S."/>
        </authorList>
    </citation>
    <scope>NUCLEOTIDE SEQUENCE [LARGE SCALE GENOMIC DNA]</scope>
    <source>
        <strain evidence="3">DSM 26349</strain>
    </source>
</reference>
<dbReference type="AlphaFoldDB" id="A0A1M6I7D0"/>
<keyword evidence="1" id="KW-0472">Membrane</keyword>
<accession>A0A1M6I7D0</accession>
<evidence type="ECO:0000313" key="3">
    <source>
        <dbReference type="Proteomes" id="UP000184172"/>
    </source>
</evidence>
<dbReference type="STRING" id="797419.SAMN05216556_11427"/>
<gene>
    <name evidence="2" type="ORF">SAMN04487908_11350</name>
</gene>
<protein>
    <recommendedName>
        <fullName evidence="4">DUF4199 domain-containing protein</fullName>
    </recommendedName>
</protein>
<organism evidence="2 3">
    <name type="scientific">Aequorivita viscosa</name>
    <dbReference type="NCBI Taxonomy" id="797419"/>
    <lineage>
        <taxon>Bacteria</taxon>
        <taxon>Pseudomonadati</taxon>
        <taxon>Bacteroidota</taxon>
        <taxon>Flavobacteriia</taxon>
        <taxon>Flavobacteriales</taxon>
        <taxon>Flavobacteriaceae</taxon>
        <taxon>Aequorivita</taxon>
    </lineage>
</organism>
<keyword evidence="1" id="KW-1133">Transmembrane helix</keyword>
<name>A0A1M6I7D0_9FLAO</name>
<feature type="transmembrane region" description="Helical" evidence="1">
    <location>
        <begin position="32"/>
        <end position="50"/>
    </location>
</feature>
<keyword evidence="1" id="KW-0812">Transmembrane</keyword>
<feature type="transmembrane region" description="Helical" evidence="1">
    <location>
        <begin position="7"/>
        <end position="26"/>
    </location>
</feature>
<dbReference type="EMBL" id="FQYV01000013">
    <property type="protein sequence ID" value="SHJ30306.1"/>
    <property type="molecule type" value="Genomic_DNA"/>
</dbReference>
<dbReference type="InterPro" id="IPR025250">
    <property type="entry name" value="DUF4199"/>
</dbReference>
<evidence type="ECO:0000313" key="2">
    <source>
        <dbReference type="EMBL" id="SHJ30306.1"/>
    </source>
</evidence>
<feature type="transmembrane region" description="Helical" evidence="1">
    <location>
        <begin position="70"/>
        <end position="89"/>
    </location>
</feature>
<dbReference type="Pfam" id="PF13858">
    <property type="entry name" value="DUF4199"/>
    <property type="match status" value="1"/>
</dbReference>
<feature type="transmembrane region" description="Helical" evidence="1">
    <location>
        <begin position="109"/>
        <end position="137"/>
    </location>
</feature>
<evidence type="ECO:0008006" key="4">
    <source>
        <dbReference type="Google" id="ProtNLM"/>
    </source>
</evidence>
<dbReference type="RefSeq" id="WP_073218374.1">
    <property type="nucleotide sequence ID" value="NZ_FNNS01000014.1"/>
</dbReference>